<dbReference type="EMBL" id="JBJQND010000015">
    <property type="protein sequence ID" value="KAL3853704.1"/>
    <property type="molecule type" value="Genomic_DNA"/>
</dbReference>
<sequence>VCQHPNAGLRGWGAEAVTYMVKGALSHKYDPPLHQNLRFQLMILSPLQEMSTIMHPDIRQKQLECIFQILHSNGDTLNDGWPCILGVIGAVSNHQGEKLIQTAFQSLQLVVTDFLPVIPCKYLQISVNVAAKFGLQHQELNISLTAIGLLWNIADYFHQNRQRIKTELDNSGLTEEEKARLGMCPFDALWMCLFTKLGELCVDQRPAVRKSAGQTLFSTISVHGTLLEQETWKKVLWQVLFPLLENVQKLSSAAPTTKDESVGGNILIHHSRDTAEKQWAETRVLTLAGVARTFHVQRKILQCIGDFPRAWSLLLEHIENSAQCQNAEVSLAALKSFQEILYLNKESKDDSSFPLPELPSIAPPSVVSIDRLGESKDQSSNVRSLKLEDTTAKDTDADYDVSLWSSAWKVWLNIGTNATKPPENSDQRKVYVPSQPFLTALVQTVPPLFEHIKMRFVTADLKKLSFVLNSALSVPVHGDSSPFIIPSYPEITTTPLQDATLEVVETLIEAVISGPEAMQTMYADIFDLLLTYIEYGVKAPRFGQMETKLFGTVKGPQVDWVTMNFIPFAEKCVELTVDMYKRAASNLTVIQANVLQKIIKTFRQPLGLKYACPSQTTWQLVINAFLTVLSVGLPIARKHESTFQNMWSELSQCLEDFLFSKHPTPPTLSIEDFQKDEAIDCQVIQMIRDDILPYAGSMPKEFVVKIMQILNKGSIHSTTSDTFVDTDSSRKLREEFAKSCFETLLQFSFVNKSKSDEYPITKLAVLSLLQRCQEVVKKYVEDERLSGKCPLPRPRLAEMASVLKAVTTLVSSLKKAPPGNVEMNVWNQVIQLFPSLVDCTTSPSPSVCKALREALREYKDLLAPPSTALPNGR</sequence>
<dbReference type="InterPro" id="IPR015403">
    <property type="entry name" value="Mon2/Sec7/BIG1-like_HDS"/>
</dbReference>
<name>A0ABD3UW78_SINWO</name>
<dbReference type="InterPro" id="IPR032817">
    <property type="entry name" value="Mon2_C"/>
</dbReference>
<dbReference type="PANTHER" id="PTHR34199">
    <property type="entry name" value="NUMOD3 MOTIF FAMILY PROTEIN, EXPRESSED"/>
    <property type="match status" value="1"/>
</dbReference>
<evidence type="ECO:0008006" key="5">
    <source>
        <dbReference type="Google" id="ProtNLM"/>
    </source>
</evidence>
<evidence type="ECO:0000313" key="3">
    <source>
        <dbReference type="EMBL" id="KAL3853704.1"/>
    </source>
</evidence>
<dbReference type="AlphaFoldDB" id="A0ABD3UW78"/>
<feature type="domain" description="Mon2 C-terminal" evidence="2">
    <location>
        <begin position="112"/>
        <end position="865"/>
    </location>
</feature>
<gene>
    <name evidence="3" type="ORF">ACJMK2_017226</name>
</gene>
<dbReference type="InterPro" id="IPR016024">
    <property type="entry name" value="ARM-type_fold"/>
</dbReference>
<dbReference type="Pfam" id="PF16206">
    <property type="entry name" value="Mon2_C"/>
    <property type="match status" value="1"/>
</dbReference>
<evidence type="ECO:0000259" key="1">
    <source>
        <dbReference type="Pfam" id="PF09324"/>
    </source>
</evidence>
<dbReference type="Pfam" id="PF09324">
    <property type="entry name" value="Sec7-like_HDS"/>
    <property type="match status" value="1"/>
</dbReference>
<accession>A0ABD3UW78</accession>
<feature type="non-terminal residue" evidence="3">
    <location>
        <position position="1"/>
    </location>
</feature>
<organism evidence="3 4">
    <name type="scientific">Sinanodonta woodiana</name>
    <name type="common">Chinese pond mussel</name>
    <name type="synonym">Anodonta woodiana</name>
    <dbReference type="NCBI Taxonomy" id="1069815"/>
    <lineage>
        <taxon>Eukaryota</taxon>
        <taxon>Metazoa</taxon>
        <taxon>Spiralia</taxon>
        <taxon>Lophotrochozoa</taxon>
        <taxon>Mollusca</taxon>
        <taxon>Bivalvia</taxon>
        <taxon>Autobranchia</taxon>
        <taxon>Heteroconchia</taxon>
        <taxon>Palaeoheterodonta</taxon>
        <taxon>Unionida</taxon>
        <taxon>Unionoidea</taxon>
        <taxon>Unionidae</taxon>
        <taxon>Unioninae</taxon>
        <taxon>Sinanodonta</taxon>
    </lineage>
</organism>
<feature type="domain" description="Mon2/Sec7/BIG1-like HDS" evidence="1">
    <location>
        <begin position="29"/>
        <end position="108"/>
    </location>
</feature>
<comment type="caution">
    <text evidence="3">The sequence shown here is derived from an EMBL/GenBank/DDBJ whole genome shotgun (WGS) entry which is preliminary data.</text>
</comment>
<dbReference type="SUPFAM" id="SSF48371">
    <property type="entry name" value="ARM repeat"/>
    <property type="match status" value="1"/>
</dbReference>
<dbReference type="Proteomes" id="UP001634394">
    <property type="component" value="Unassembled WGS sequence"/>
</dbReference>
<proteinExistence type="predicted"/>
<evidence type="ECO:0000259" key="2">
    <source>
        <dbReference type="Pfam" id="PF16206"/>
    </source>
</evidence>
<dbReference type="PANTHER" id="PTHR34199:SF4">
    <property type="entry name" value="ARM REPEAT SUPERFAMILY PROTEIN"/>
    <property type="match status" value="1"/>
</dbReference>
<keyword evidence="4" id="KW-1185">Reference proteome</keyword>
<reference evidence="3 4" key="1">
    <citation type="submission" date="2024-11" db="EMBL/GenBank/DDBJ databases">
        <title>Chromosome-level genome assembly of the freshwater bivalve Anodonta woodiana.</title>
        <authorList>
            <person name="Chen X."/>
        </authorList>
    </citation>
    <scope>NUCLEOTIDE SEQUENCE [LARGE SCALE GENOMIC DNA]</scope>
    <source>
        <strain evidence="3">MN2024</strain>
        <tissue evidence="3">Gills</tissue>
    </source>
</reference>
<protein>
    <recommendedName>
        <fullName evidence="5">Protein MON2 homolog</fullName>
    </recommendedName>
</protein>
<evidence type="ECO:0000313" key="4">
    <source>
        <dbReference type="Proteomes" id="UP001634394"/>
    </source>
</evidence>